<feature type="compositionally biased region" description="Gly residues" evidence="2">
    <location>
        <begin position="191"/>
        <end position="204"/>
    </location>
</feature>
<dbReference type="InterPro" id="IPR000571">
    <property type="entry name" value="Znf_CCCH"/>
</dbReference>
<keyword evidence="5" id="KW-1185">Reference proteome</keyword>
<reference evidence="4" key="1">
    <citation type="submission" date="2022-08" db="EMBL/GenBank/DDBJ databases">
        <authorList>
            <consortium name="DOE Joint Genome Institute"/>
            <person name="Min B."/>
            <person name="Riley R."/>
            <person name="Sierra-Patev S."/>
            <person name="Naranjo-Ortiz M."/>
            <person name="Looney B."/>
            <person name="Konkel Z."/>
            <person name="Slot J.C."/>
            <person name="Sakamoto Y."/>
            <person name="Steenwyk J.L."/>
            <person name="Rokas A."/>
            <person name="Carro J."/>
            <person name="Camarero S."/>
            <person name="Ferreira P."/>
            <person name="Molpeceres G."/>
            <person name="Ruiz-Duenas F.J."/>
            <person name="Serrano A."/>
            <person name="Henrissat B."/>
            <person name="Drula E."/>
            <person name="Hughes K.W."/>
            <person name="Mata J.L."/>
            <person name="Ishikawa N.K."/>
            <person name="Vargas-Isla R."/>
            <person name="Ushijima S."/>
            <person name="Smith C.A."/>
            <person name="Ahrendt S."/>
            <person name="Andreopoulos W."/>
            <person name="He G."/>
            <person name="Labutti K."/>
            <person name="Lipzen A."/>
            <person name="Ng V."/>
            <person name="Sandor L."/>
            <person name="Barry K."/>
            <person name="Martinez A.T."/>
            <person name="Xiao Y."/>
            <person name="Gibbons J.G."/>
            <person name="Terashima K."/>
            <person name="Hibbett D.S."/>
            <person name="Grigoriev I.V."/>
        </authorList>
    </citation>
    <scope>NUCLEOTIDE SEQUENCE</scope>
    <source>
        <strain evidence="4">TFB10827</strain>
    </source>
</reference>
<feature type="domain" description="C3H1-type" evidence="3">
    <location>
        <begin position="1"/>
        <end position="34"/>
    </location>
</feature>
<feature type="compositionally biased region" description="Polar residues" evidence="2">
    <location>
        <begin position="151"/>
        <end position="168"/>
    </location>
</feature>
<dbReference type="PROSITE" id="PS50103">
    <property type="entry name" value="ZF_C3H1"/>
    <property type="match status" value="1"/>
</dbReference>
<protein>
    <recommendedName>
        <fullName evidence="3">C3H1-type domain-containing protein</fullName>
    </recommendedName>
</protein>
<keyword evidence="1" id="KW-0862">Zinc</keyword>
<feature type="region of interest" description="Disordered" evidence="2">
    <location>
        <begin position="29"/>
        <end position="219"/>
    </location>
</feature>
<feature type="compositionally biased region" description="Basic and acidic residues" evidence="2">
    <location>
        <begin position="43"/>
        <end position="97"/>
    </location>
</feature>
<organism evidence="4 5">
    <name type="scientific">Lentinula boryana</name>
    <dbReference type="NCBI Taxonomy" id="40481"/>
    <lineage>
        <taxon>Eukaryota</taxon>
        <taxon>Fungi</taxon>
        <taxon>Dikarya</taxon>
        <taxon>Basidiomycota</taxon>
        <taxon>Agaricomycotina</taxon>
        <taxon>Agaricomycetes</taxon>
        <taxon>Agaricomycetidae</taxon>
        <taxon>Agaricales</taxon>
        <taxon>Marasmiineae</taxon>
        <taxon>Omphalotaceae</taxon>
        <taxon>Lentinula</taxon>
    </lineage>
</organism>
<evidence type="ECO:0000259" key="3">
    <source>
        <dbReference type="PROSITE" id="PS50103"/>
    </source>
</evidence>
<feature type="compositionally biased region" description="Polar residues" evidence="2">
    <location>
        <begin position="118"/>
        <end position="128"/>
    </location>
</feature>
<feature type="zinc finger region" description="C3H1-type" evidence="1">
    <location>
        <begin position="1"/>
        <end position="34"/>
    </location>
</feature>
<comment type="caution">
    <text evidence="4">The sequence shown here is derived from an EMBL/GenBank/DDBJ whole genome shotgun (WGS) entry which is preliminary data.</text>
</comment>
<dbReference type="Proteomes" id="UP001163828">
    <property type="component" value="Unassembled WGS sequence"/>
</dbReference>
<evidence type="ECO:0000313" key="5">
    <source>
        <dbReference type="Proteomes" id="UP001163828"/>
    </source>
</evidence>
<sequence length="250" mass="28482">MTAKVKCRFFDQKTGKPIGTGCLRRDCRFVHPSDRGWNSAKSSDYRPESEIKDKQMERDRHRDRERERDRDRGRNRERQREWERERDRHSRARDRTPESSSSRFYSKDAAWDRVEGSESFNLPNNSGLLTRKRSDSQLRASTSDRGWGYNDITSNHGIDSVSSNNNDATALGWGSENGAGQNSNEKKEGEGGSGSRGWGTGKTSGWGPAEQGSWDATDAESRKSIEFFPLVPLLRQLTHGMFHRLSSGHL</sequence>
<keyword evidence="1" id="KW-0479">Metal-binding</keyword>
<gene>
    <name evidence="4" type="ORF">F5050DRAFT_575531</name>
</gene>
<feature type="compositionally biased region" description="Basic and acidic residues" evidence="2">
    <location>
        <begin position="105"/>
        <end position="116"/>
    </location>
</feature>
<name>A0ABQ8Q6L7_9AGAR</name>
<accession>A0ABQ8Q6L7</accession>
<keyword evidence="1" id="KW-0863">Zinc-finger</keyword>
<proteinExistence type="predicted"/>
<evidence type="ECO:0000256" key="1">
    <source>
        <dbReference type="PROSITE-ProRule" id="PRU00723"/>
    </source>
</evidence>
<dbReference type="EMBL" id="MU790722">
    <property type="protein sequence ID" value="KAJ3994125.1"/>
    <property type="molecule type" value="Genomic_DNA"/>
</dbReference>
<evidence type="ECO:0000313" key="4">
    <source>
        <dbReference type="EMBL" id="KAJ3994125.1"/>
    </source>
</evidence>
<evidence type="ECO:0000256" key="2">
    <source>
        <dbReference type="SAM" id="MobiDB-lite"/>
    </source>
</evidence>